<reference evidence="2 3" key="1">
    <citation type="submission" date="2024-10" db="EMBL/GenBank/DDBJ databases">
        <title>The Natural Products Discovery Center: Release of the First 8490 Sequenced Strains for Exploring Actinobacteria Biosynthetic Diversity.</title>
        <authorList>
            <person name="Kalkreuter E."/>
            <person name="Kautsar S.A."/>
            <person name="Yang D."/>
            <person name="Bader C.D."/>
            <person name="Teijaro C.N."/>
            <person name="Fluegel L."/>
            <person name="Davis C.M."/>
            <person name="Simpson J.R."/>
            <person name="Lauterbach L."/>
            <person name="Steele A.D."/>
            <person name="Gui C."/>
            <person name="Meng S."/>
            <person name="Li G."/>
            <person name="Viehrig K."/>
            <person name="Ye F."/>
            <person name="Su P."/>
            <person name="Kiefer A.F."/>
            <person name="Nichols A."/>
            <person name="Cepeda A.J."/>
            <person name="Yan W."/>
            <person name="Fan B."/>
            <person name="Jiang Y."/>
            <person name="Adhikari A."/>
            <person name="Zheng C.-J."/>
            <person name="Schuster L."/>
            <person name="Cowan T.M."/>
            <person name="Smanski M.J."/>
            <person name="Chevrette M.G."/>
            <person name="De Carvalho L.P.S."/>
            <person name="Shen B."/>
        </authorList>
    </citation>
    <scope>NUCLEOTIDE SEQUENCE [LARGE SCALE GENOMIC DNA]</scope>
    <source>
        <strain evidence="2 3">NPDC012605</strain>
    </source>
</reference>
<dbReference type="RefSeq" id="WP_388306871.1">
    <property type="nucleotide sequence ID" value="NZ_JBIBDZ010000003.1"/>
</dbReference>
<keyword evidence="3" id="KW-1185">Reference proteome</keyword>
<keyword evidence="1" id="KW-1133">Transmembrane helix</keyword>
<feature type="transmembrane region" description="Helical" evidence="1">
    <location>
        <begin position="275"/>
        <end position="295"/>
    </location>
</feature>
<keyword evidence="1" id="KW-0472">Membrane</keyword>
<keyword evidence="1" id="KW-0812">Transmembrane</keyword>
<sequence length="467" mass="49267">MARASDLPETAKALGRYGRRASGVMTSGCVLFVPAAGVALVAPGEPWADDLIGALVALGVLVAGAGAGSWALARRMRRALGSGTWSAHAAAAVRDMRSTEAVVLRSPAGDGLWPLEVVAMRQRYEPLRPGPDGVMWWCGDPARGGVLAPPGGGALIWARPVKHRRARQRIVEQAARTGLLERATPVQPQVQDEVPQVRDRVPQVPDPVRTAVPAPRVSLVKQPESDPSGAPTYARLAAHAGRQAVALTRTRTRRPEADVREVAWWRVRSLRRAAGVSRVLVALAVCAAAAVAAAIRPEGGGLMKLFFVAIVGLAALAYSGHRLLTGGIPAVRLMARAAQSPVPVPRRYVLLHDPQNGVPVLVAFPSHGGPHDRPEGLLPLLPPGTAKHPWLGLPSEPTGTVELRGWRDFSAAGLPYVVPRFEGRALWPAGPYRPAGGAEGAALLARLAPPMDARAPQEENSAPRASL</sequence>
<feature type="transmembrane region" description="Helical" evidence="1">
    <location>
        <begin position="54"/>
        <end position="73"/>
    </location>
</feature>
<evidence type="ECO:0000313" key="2">
    <source>
        <dbReference type="EMBL" id="MFF5919218.1"/>
    </source>
</evidence>
<dbReference type="EMBL" id="JBIBDZ010000003">
    <property type="protein sequence ID" value="MFF5919218.1"/>
    <property type="molecule type" value="Genomic_DNA"/>
</dbReference>
<evidence type="ECO:0000256" key="1">
    <source>
        <dbReference type="SAM" id="Phobius"/>
    </source>
</evidence>
<protein>
    <submittedName>
        <fullName evidence="2">Uncharacterized protein</fullName>
    </submittedName>
</protein>
<comment type="caution">
    <text evidence="2">The sequence shown here is derived from an EMBL/GenBank/DDBJ whole genome shotgun (WGS) entry which is preliminary data.</text>
</comment>
<accession>A0ABW6XNZ6</accession>
<evidence type="ECO:0000313" key="3">
    <source>
        <dbReference type="Proteomes" id="UP001602370"/>
    </source>
</evidence>
<name>A0ABW6XNZ6_9ACTN</name>
<dbReference type="Proteomes" id="UP001602370">
    <property type="component" value="Unassembled WGS sequence"/>
</dbReference>
<gene>
    <name evidence="2" type="ORF">ACFY8C_12790</name>
</gene>
<proteinExistence type="predicted"/>
<feature type="transmembrane region" description="Helical" evidence="1">
    <location>
        <begin position="21"/>
        <end position="42"/>
    </location>
</feature>
<feature type="transmembrane region" description="Helical" evidence="1">
    <location>
        <begin position="301"/>
        <end position="318"/>
    </location>
</feature>
<organism evidence="2 3">
    <name type="scientific">Streptomyces flavochromogenes</name>
    <dbReference type="NCBI Taxonomy" id="68199"/>
    <lineage>
        <taxon>Bacteria</taxon>
        <taxon>Bacillati</taxon>
        <taxon>Actinomycetota</taxon>
        <taxon>Actinomycetes</taxon>
        <taxon>Kitasatosporales</taxon>
        <taxon>Streptomycetaceae</taxon>
        <taxon>Streptomyces</taxon>
    </lineage>
</organism>